<dbReference type="InterPro" id="IPR005162">
    <property type="entry name" value="Retrotrans_gag_dom"/>
</dbReference>
<name>A0AAQ3UUJ0_PASNO</name>
<reference evidence="2 3" key="1">
    <citation type="submission" date="2024-02" db="EMBL/GenBank/DDBJ databases">
        <title>High-quality chromosome-scale genome assembly of Pensacola bahiagrass (Paspalum notatum Flugge var. saurae).</title>
        <authorList>
            <person name="Vega J.M."/>
            <person name="Podio M."/>
            <person name="Orjuela J."/>
            <person name="Siena L.A."/>
            <person name="Pessino S.C."/>
            <person name="Combes M.C."/>
            <person name="Mariac C."/>
            <person name="Albertini E."/>
            <person name="Pupilli F."/>
            <person name="Ortiz J.P.A."/>
            <person name="Leblanc O."/>
        </authorList>
    </citation>
    <scope>NUCLEOTIDE SEQUENCE [LARGE SCALE GENOMIC DNA]</scope>
    <source>
        <strain evidence="2">R1</strain>
        <tissue evidence="2">Leaf</tissue>
    </source>
</reference>
<keyword evidence="3" id="KW-1185">Reference proteome</keyword>
<dbReference type="Proteomes" id="UP001341281">
    <property type="component" value="Chromosome 10"/>
</dbReference>
<evidence type="ECO:0000259" key="1">
    <source>
        <dbReference type="Pfam" id="PF03732"/>
    </source>
</evidence>
<sequence length="86" mass="9724">MAQCLHGPSRAWCASFLAMQPVGHQVTWDEFRAAYRAHYLPPSLIELKQREFRALQLSSAYPSNPLKTLTPTRVGLPVYWVGSIPL</sequence>
<protein>
    <recommendedName>
        <fullName evidence="1">Retrotransposon gag domain-containing protein</fullName>
    </recommendedName>
</protein>
<evidence type="ECO:0000313" key="3">
    <source>
        <dbReference type="Proteomes" id="UP001341281"/>
    </source>
</evidence>
<gene>
    <name evidence="2" type="ORF">U9M48_043372</name>
</gene>
<evidence type="ECO:0000313" key="2">
    <source>
        <dbReference type="EMBL" id="WVZ97864.1"/>
    </source>
</evidence>
<accession>A0AAQ3UUJ0</accession>
<proteinExistence type="predicted"/>
<organism evidence="2 3">
    <name type="scientific">Paspalum notatum var. saurae</name>
    <dbReference type="NCBI Taxonomy" id="547442"/>
    <lineage>
        <taxon>Eukaryota</taxon>
        <taxon>Viridiplantae</taxon>
        <taxon>Streptophyta</taxon>
        <taxon>Embryophyta</taxon>
        <taxon>Tracheophyta</taxon>
        <taxon>Spermatophyta</taxon>
        <taxon>Magnoliopsida</taxon>
        <taxon>Liliopsida</taxon>
        <taxon>Poales</taxon>
        <taxon>Poaceae</taxon>
        <taxon>PACMAD clade</taxon>
        <taxon>Panicoideae</taxon>
        <taxon>Andropogonodae</taxon>
        <taxon>Paspaleae</taxon>
        <taxon>Paspalinae</taxon>
        <taxon>Paspalum</taxon>
    </lineage>
</organism>
<dbReference type="AlphaFoldDB" id="A0AAQ3UUJ0"/>
<dbReference type="Pfam" id="PF03732">
    <property type="entry name" value="Retrotrans_gag"/>
    <property type="match status" value="1"/>
</dbReference>
<dbReference type="EMBL" id="CP144754">
    <property type="protein sequence ID" value="WVZ97864.1"/>
    <property type="molecule type" value="Genomic_DNA"/>
</dbReference>
<feature type="domain" description="Retrotransposon gag" evidence="1">
    <location>
        <begin position="4"/>
        <end position="56"/>
    </location>
</feature>